<dbReference type="EMBL" id="JOVO01000016">
    <property type="protein sequence ID" value="KFJ40119.1"/>
    <property type="molecule type" value="Genomic_DNA"/>
</dbReference>
<evidence type="ECO:0000313" key="1">
    <source>
        <dbReference type="EMBL" id="KFJ40119.1"/>
    </source>
</evidence>
<protein>
    <submittedName>
        <fullName evidence="1">Uncharacterized protein</fullName>
    </submittedName>
</protein>
<gene>
    <name evidence="1" type="ORF">DR87_75</name>
</gene>
<comment type="caution">
    <text evidence="1">The sequence shown here is derived from an EMBL/GenBank/DDBJ whole genome shotgun (WGS) entry which is preliminary data.</text>
</comment>
<dbReference type="Proteomes" id="UP000028987">
    <property type="component" value="Unassembled WGS sequence"/>
</dbReference>
<sequence>MVMDISIQIKVYCLLGEIPNKTLSKYFFEIWLSDKSSHIKLSKQLRGL</sequence>
<accession>A0AAW3D3W2</accession>
<name>A0AAW3D3W2_FRATU</name>
<dbReference type="AlphaFoldDB" id="A0AAW3D3W2"/>
<proteinExistence type="predicted"/>
<organism evidence="1 2">
    <name type="scientific">Francisella tularensis</name>
    <dbReference type="NCBI Taxonomy" id="263"/>
    <lineage>
        <taxon>Bacteria</taxon>
        <taxon>Pseudomonadati</taxon>
        <taxon>Pseudomonadota</taxon>
        <taxon>Gammaproteobacteria</taxon>
        <taxon>Thiotrichales</taxon>
        <taxon>Francisellaceae</taxon>
        <taxon>Francisella</taxon>
    </lineage>
</organism>
<evidence type="ECO:0000313" key="2">
    <source>
        <dbReference type="Proteomes" id="UP000028987"/>
    </source>
</evidence>
<reference evidence="1 2" key="1">
    <citation type="submission" date="2014-06" db="EMBL/GenBank/DDBJ databases">
        <authorList>
            <person name="Bishop-Lilly K.A."/>
            <person name="Broomall S.M."/>
            <person name="Chain P.S."/>
            <person name="Chertkov O."/>
            <person name="Coyne S.R."/>
            <person name="Daligault H.E."/>
            <person name="Davenport K.W."/>
            <person name="Erkkila T."/>
            <person name="Frey K.G."/>
            <person name="Gibbons H.S."/>
            <person name="Gu W."/>
            <person name="Jaissle J."/>
            <person name="Johnson S.L."/>
            <person name="Koroleva G.I."/>
            <person name="Ladner J.T."/>
            <person name="Lo C.-C."/>
            <person name="Minogue T.D."/>
            <person name="Munk C."/>
            <person name="Palacios G.F."/>
            <person name="Redden C.L."/>
            <person name="Rosenzweig C.N."/>
            <person name="Scholz M.B."/>
            <person name="Teshima H."/>
            <person name="Xu Y."/>
        </authorList>
    </citation>
    <scope>NUCLEOTIDE SEQUENCE [LARGE SCALE GENOMIC DNA]</scope>
    <source>
        <strain evidence="1 2">FTZ</strain>
    </source>
</reference>